<sequence>MAGPGDTVDVFRWGRPLALLRHRIKLPPGSQVRHQLIGLQTGADSFEFTPPADRREPVAELVARDIAAGAEIGVRLDLTR</sequence>
<reference evidence="2" key="1">
    <citation type="journal article" date="2019" name="Int. J. Syst. Evol. Microbiol.">
        <title>The Global Catalogue of Microorganisms (GCM) 10K type strain sequencing project: providing services to taxonomists for standard genome sequencing and annotation.</title>
        <authorList>
            <consortium name="The Broad Institute Genomics Platform"/>
            <consortium name="The Broad Institute Genome Sequencing Center for Infectious Disease"/>
            <person name="Wu L."/>
            <person name="Ma J."/>
        </authorList>
    </citation>
    <scope>NUCLEOTIDE SEQUENCE [LARGE SCALE GENOMIC DNA]</scope>
    <source>
        <strain evidence="2">JCM 17494</strain>
    </source>
</reference>
<protein>
    <submittedName>
        <fullName evidence="1">Uncharacterized protein</fullName>
    </submittedName>
</protein>
<keyword evidence="2" id="KW-1185">Reference proteome</keyword>
<evidence type="ECO:0000313" key="2">
    <source>
        <dbReference type="Proteomes" id="UP001500711"/>
    </source>
</evidence>
<organism evidence="1 2">
    <name type="scientific">Lentzea roselyniae</name>
    <dbReference type="NCBI Taxonomy" id="531940"/>
    <lineage>
        <taxon>Bacteria</taxon>
        <taxon>Bacillati</taxon>
        <taxon>Actinomycetota</taxon>
        <taxon>Actinomycetes</taxon>
        <taxon>Pseudonocardiales</taxon>
        <taxon>Pseudonocardiaceae</taxon>
        <taxon>Lentzea</taxon>
    </lineage>
</organism>
<comment type="caution">
    <text evidence="1">The sequence shown here is derived from an EMBL/GenBank/DDBJ whole genome shotgun (WGS) entry which is preliminary data.</text>
</comment>
<dbReference type="Proteomes" id="UP001500711">
    <property type="component" value="Unassembled WGS sequence"/>
</dbReference>
<proteinExistence type="predicted"/>
<gene>
    <name evidence="1" type="ORF">GCM10022267_47090</name>
</gene>
<dbReference type="EMBL" id="BAABBE010000013">
    <property type="protein sequence ID" value="GAA3655497.1"/>
    <property type="molecule type" value="Genomic_DNA"/>
</dbReference>
<name>A0ABP7BD28_9PSEU</name>
<evidence type="ECO:0000313" key="1">
    <source>
        <dbReference type="EMBL" id="GAA3655497.1"/>
    </source>
</evidence>
<accession>A0ABP7BD28</accession>